<dbReference type="PROSITE" id="PS50940">
    <property type="entry name" value="CHIT_BIND_II"/>
    <property type="match status" value="1"/>
</dbReference>
<dbReference type="Pfam" id="PF00008">
    <property type="entry name" value="EGF"/>
    <property type="match status" value="1"/>
</dbReference>
<feature type="domain" description="Chitin-binding type-2" evidence="12">
    <location>
        <begin position="300"/>
        <end position="357"/>
    </location>
</feature>
<sequence>MKNLLLLVTAYCLLVPTLECDIVDTGYSDTRYRYRWHQSAVPGSLITFEVKAWNDAHIGLSAHNGDSNPMYEILIGGWGNTWSVIRRRKQGPNLVEVRTPDILSPTSYRGFWISVSSYGTISVGKQGQTWSFMSWWDRDLLPIRHVGYTTGWGSTGYWRFCDYNECSRNNGGCEHNCRNTVGSYRCTCRAGYQIIGSTYCIELDECDSNPCSNDGTCRDLTNSYGCDCKPGWTGVNCQRDINECDANAGQGHCDPNNGICHNSSYRCWCNPGYQLGTDGHSCVSPARDDVIDKDDAIAIATICENQPDWTFLPHPFDCSMYVQCHQTWNDTVVSCPPSTTWSQELRSCVSSDLTTCT</sequence>
<dbReference type="OrthoDB" id="7445908at2759"/>
<dbReference type="GO" id="GO:0008061">
    <property type="term" value="F:chitin binding"/>
    <property type="evidence" value="ECO:0007669"/>
    <property type="project" value="InterPro"/>
</dbReference>
<feature type="signal peptide" evidence="10">
    <location>
        <begin position="1"/>
        <end position="20"/>
    </location>
</feature>
<dbReference type="AlphaFoldDB" id="A0A8J9W736"/>
<evidence type="ECO:0000256" key="7">
    <source>
        <dbReference type="ARBA" id="ARBA00023157"/>
    </source>
</evidence>
<dbReference type="InterPro" id="IPR009030">
    <property type="entry name" value="Growth_fac_rcpt_cys_sf"/>
</dbReference>
<accession>A0A8J9W736</accession>
<name>A0A8J9W736_BRALA</name>
<dbReference type="Pfam" id="PF12248">
    <property type="entry name" value="Methyltransf_FA"/>
    <property type="match status" value="1"/>
</dbReference>
<dbReference type="InterPro" id="IPR000152">
    <property type="entry name" value="EGF-type_Asp/Asn_hydroxyl_site"/>
</dbReference>
<dbReference type="InterPro" id="IPR018097">
    <property type="entry name" value="EGF_Ca-bd_CS"/>
</dbReference>
<dbReference type="PROSITE" id="PS01186">
    <property type="entry name" value="EGF_2"/>
    <property type="match status" value="3"/>
</dbReference>
<evidence type="ECO:0000313" key="13">
    <source>
        <dbReference type="EMBL" id="CAH1238889.1"/>
    </source>
</evidence>
<dbReference type="PRINTS" id="PR00010">
    <property type="entry name" value="EGFBLOOD"/>
</dbReference>
<evidence type="ECO:0000256" key="1">
    <source>
        <dbReference type="ARBA" id="ARBA00000822"/>
    </source>
</evidence>
<keyword evidence="14" id="KW-1185">Reference proteome</keyword>
<evidence type="ECO:0000256" key="4">
    <source>
        <dbReference type="ARBA" id="ARBA00022729"/>
    </source>
</evidence>
<evidence type="ECO:0000259" key="12">
    <source>
        <dbReference type="PROSITE" id="PS50940"/>
    </source>
</evidence>
<evidence type="ECO:0000256" key="2">
    <source>
        <dbReference type="ARBA" id="ARBA00012729"/>
    </source>
</evidence>
<evidence type="ECO:0000256" key="3">
    <source>
        <dbReference type="ARBA" id="ARBA00022536"/>
    </source>
</evidence>
<organism evidence="13 14">
    <name type="scientific">Branchiostoma lanceolatum</name>
    <name type="common">Common lancelet</name>
    <name type="synonym">Amphioxus lanceolatum</name>
    <dbReference type="NCBI Taxonomy" id="7740"/>
    <lineage>
        <taxon>Eukaryota</taxon>
        <taxon>Metazoa</taxon>
        <taxon>Chordata</taxon>
        <taxon>Cephalochordata</taxon>
        <taxon>Leptocardii</taxon>
        <taxon>Amphioxiformes</taxon>
        <taxon>Branchiostomatidae</taxon>
        <taxon>Branchiostoma</taxon>
    </lineage>
</organism>
<dbReference type="SMART" id="SM00181">
    <property type="entry name" value="EGF"/>
    <property type="match status" value="3"/>
</dbReference>
<dbReference type="SMART" id="SM00179">
    <property type="entry name" value="EGF_CA"/>
    <property type="match status" value="3"/>
</dbReference>
<dbReference type="EC" id="3.2.1.14" evidence="2"/>
<keyword evidence="6" id="KW-0119">Carbohydrate metabolism</keyword>
<keyword evidence="3 9" id="KW-0245">EGF-like domain</keyword>
<comment type="caution">
    <text evidence="9">Lacks conserved residue(s) required for the propagation of feature annotation.</text>
</comment>
<dbReference type="SMART" id="SM00494">
    <property type="entry name" value="ChtBD2"/>
    <property type="match status" value="1"/>
</dbReference>
<dbReference type="InterPro" id="IPR049883">
    <property type="entry name" value="NOTCH1_EGF-like"/>
</dbReference>
<dbReference type="InterPro" id="IPR022041">
    <property type="entry name" value="Methyltransf_FA"/>
</dbReference>
<evidence type="ECO:0000256" key="8">
    <source>
        <dbReference type="ARBA" id="ARBA00023180"/>
    </source>
</evidence>
<comment type="catalytic activity">
    <reaction evidence="1">
        <text>Random endo-hydrolysis of N-acetyl-beta-D-glucosaminide (1-&gt;4)-beta-linkages in chitin and chitodextrins.</text>
        <dbReference type="EC" id="3.2.1.14"/>
    </reaction>
</comment>
<dbReference type="Pfam" id="PF07645">
    <property type="entry name" value="EGF_CA"/>
    <property type="match status" value="1"/>
</dbReference>
<dbReference type="FunFam" id="2.10.25.10:FF:000004">
    <property type="entry name" value="Neurogenic locus notch 1"/>
    <property type="match status" value="1"/>
</dbReference>
<dbReference type="PROSITE" id="PS50026">
    <property type="entry name" value="EGF_3"/>
    <property type="match status" value="2"/>
</dbReference>
<keyword evidence="8" id="KW-0325">Glycoprotein</keyword>
<dbReference type="SUPFAM" id="SSF57184">
    <property type="entry name" value="Growth factor receptor domain"/>
    <property type="match status" value="1"/>
</dbReference>
<dbReference type="EMBL" id="OV696695">
    <property type="protein sequence ID" value="CAH1238889.1"/>
    <property type="molecule type" value="Genomic_DNA"/>
</dbReference>
<dbReference type="PROSITE" id="PS00022">
    <property type="entry name" value="EGF_1"/>
    <property type="match status" value="1"/>
</dbReference>
<dbReference type="SUPFAM" id="SSF57625">
    <property type="entry name" value="Invertebrate chitin-binding proteins"/>
    <property type="match status" value="1"/>
</dbReference>
<dbReference type="Proteomes" id="UP000838412">
    <property type="component" value="Chromosome 10"/>
</dbReference>
<keyword evidence="6" id="KW-0624">Polysaccharide degradation</keyword>
<keyword evidence="5" id="KW-0677">Repeat</keyword>
<dbReference type="GO" id="GO:0006032">
    <property type="term" value="P:chitin catabolic process"/>
    <property type="evidence" value="ECO:0007669"/>
    <property type="project" value="UniProtKB-KW"/>
</dbReference>
<dbReference type="PANTHER" id="PTHR36695:SF12">
    <property type="entry name" value="AGAP008648-PA"/>
    <property type="match status" value="1"/>
</dbReference>
<feature type="chain" id="PRO_5035429809" description="chitinase" evidence="10">
    <location>
        <begin position="21"/>
        <end position="357"/>
    </location>
</feature>
<evidence type="ECO:0000256" key="5">
    <source>
        <dbReference type="ARBA" id="ARBA00022737"/>
    </source>
</evidence>
<dbReference type="PROSITE" id="PS00010">
    <property type="entry name" value="ASX_HYDROXYL"/>
    <property type="match status" value="2"/>
</dbReference>
<dbReference type="Pfam" id="PF14670">
    <property type="entry name" value="FXa_inhibition"/>
    <property type="match status" value="1"/>
</dbReference>
<dbReference type="CDD" id="cd00054">
    <property type="entry name" value="EGF_CA"/>
    <property type="match status" value="3"/>
</dbReference>
<proteinExistence type="predicted"/>
<keyword evidence="6" id="KW-0146">Chitin degradation</keyword>
<evidence type="ECO:0000256" key="10">
    <source>
        <dbReference type="SAM" id="SignalP"/>
    </source>
</evidence>
<dbReference type="GO" id="GO:0008843">
    <property type="term" value="F:endochitinase activity"/>
    <property type="evidence" value="ECO:0007669"/>
    <property type="project" value="UniProtKB-EC"/>
</dbReference>
<dbReference type="Gene3D" id="2.170.140.10">
    <property type="entry name" value="Chitin binding domain"/>
    <property type="match status" value="1"/>
</dbReference>
<keyword evidence="7 9" id="KW-1015">Disulfide bond</keyword>
<dbReference type="InterPro" id="IPR002557">
    <property type="entry name" value="Chitin-bd_dom"/>
</dbReference>
<gene>
    <name evidence="13" type="primary">EYS</name>
    <name evidence="13" type="ORF">BLAG_LOCUS3323</name>
</gene>
<protein>
    <recommendedName>
        <fullName evidence="2">chitinase</fullName>
        <ecNumber evidence="2">3.2.1.14</ecNumber>
    </recommendedName>
</protein>
<feature type="disulfide bond" evidence="9">
    <location>
        <begin position="228"/>
        <end position="237"/>
    </location>
</feature>
<dbReference type="InterPro" id="IPR036508">
    <property type="entry name" value="Chitin-bd_dom_sf"/>
</dbReference>
<evidence type="ECO:0000313" key="14">
    <source>
        <dbReference type="Proteomes" id="UP000838412"/>
    </source>
</evidence>
<evidence type="ECO:0000259" key="11">
    <source>
        <dbReference type="PROSITE" id="PS50026"/>
    </source>
</evidence>
<dbReference type="PROSITE" id="PS01187">
    <property type="entry name" value="EGF_CA"/>
    <property type="match status" value="1"/>
</dbReference>
<dbReference type="GO" id="GO:0005509">
    <property type="term" value="F:calcium ion binding"/>
    <property type="evidence" value="ECO:0007669"/>
    <property type="project" value="InterPro"/>
</dbReference>
<dbReference type="GO" id="GO:0005576">
    <property type="term" value="C:extracellular region"/>
    <property type="evidence" value="ECO:0007669"/>
    <property type="project" value="InterPro"/>
</dbReference>
<dbReference type="PANTHER" id="PTHR36695">
    <property type="entry name" value="AGAP008648-PA"/>
    <property type="match status" value="1"/>
</dbReference>
<reference evidence="13" key="1">
    <citation type="submission" date="2022-01" db="EMBL/GenBank/DDBJ databases">
        <authorList>
            <person name="Braso-Vives M."/>
        </authorList>
    </citation>
    <scope>NUCLEOTIDE SEQUENCE</scope>
</reference>
<dbReference type="InterPro" id="IPR000742">
    <property type="entry name" value="EGF"/>
</dbReference>
<feature type="domain" description="EGF-like" evidence="11">
    <location>
        <begin position="162"/>
        <end position="201"/>
    </location>
</feature>
<evidence type="ECO:0000256" key="9">
    <source>
        <dbReference type="PROSITE-ProRule" id="PRU00076"/>
    </source>
</evidence>
<keyword evidence="4 10" id="KW-0732">Signal</keyword>
<dbReference type="Gene3D" id="2.10.25.10">
    <property type="entry name" value="Laminin"/>
    <property type="match status" value="3"/>
</dbReference>
<evidence type="ECO:0000256" key="6">
    <source>
        <dbReference type="ARBA" id="ARBA00023024"/>
    </source>
</evidence>
<dbReference type="InterPro" id="IPR001881">
    <property type="entry name" value="EGF-like_Ca-bd_dom"/>
</dbReference>
<feature type="domain" description="EGF-like" evidence="11">
    <location>
        <begin position="202"/>
        <end position="238"/>
    </location>
</feature>